<proteinExistence type="predicted"/>
<reference evidence="2" key="2">
    <citation type="submission" date="2023-01" db="EMBL/GenBank/DDBJ databases">
        <title>Draft genome sequence of Maritalea porphyrae strain NBRC 107169.</title>
        <authorList>
            <person name="Sun Q."/>
            <person name="Mori K."/>
        </authorList>
    </citation>
    <scope>NUCLEOTIDE SEQUENCE</scope>
    <source>
        <strain evidence="2">NBRC 107169</strain>
    </source>
</reference>
<feature type="domain" description="SnoaL-like" evidence="1">
    <location>
        <begin position="16"/>
        <end position="129"/>
    </location>
</feature>
<sequence>MIEAEIVMTSSNAELVRSYLSALNQLKQGDELAAYFHPDVVQTEFPNKITPERVDRDIAAILDGAARGAKILQKQEFTINNIVEGEESLVAELIWRGTMSVPVASLKVGDEMVAHFACIFEFKDGLIFRQRNYDCFEAF</sequence>
<evidence type="ECO:0000313" key="3">
    <source>
        <dbReference type="Proteomes" id="UP001161405"/>
    </source>
</evidence>
<keyword evidence="3" id="KW-1185">Reference proteome</keyword>
<organism evidence="2 3">
    <name type="scientific">Maritalea porphyrae</name>
    <dbReference type="NCBI Taxonomy" id="880732"/>
    <lineage>
        <taxon>Bacteria</taxon>
        <taxon>Pseudomonadati</taxon>
        <taxon>Pseudomonadota</taxon>
        <taxon>Alphaproteobacteria</taxon>
        <taxon>Hyphomicrobiales</taxon>
        <taxon>Devosiaceae</taxon>
        <taxon>Maritalea</taxon>
    </lineage>
</organism>
<comment type="caution">
    <text evidence="2">The sequence shown here is derived from an EMBL/GenBank/DDBJ whole genome shotgun (WGS) entry which is preliminary data.</text>
</comment>
<evidence type="ECO:0000259" key="1">
    <source>
        <dbReference type="Pfam" id="PF12680"/>
    </source>
</evidence>
<accession>A0ABQ5USV4</accession>
<protein>
    <recommendedName>
        <fullName evidence="1">SnoaL-like domain-containing protein</fullName>
    </recommendedName>
</protein>
<dbReference type="SUPFAM" id="SSF54427">
    <property type="entry name" value="NTF2-like"/>
    <property type="match status" value="1"/>
</dbReference>
<dbReference type="Proteomes" id="UP001161405">
    <property type="component" value="Unassembled WGS sequence"/>
</dbReference>
<dbReference type="InterPro" id="IPR037401">
    <property type="entry name" value="SnoaL-like"/>
</dbReference>
<name>A0ABQ5USV4_9HYPH</name>
<dbReference type="EMBL" id="BSNI01000002">
    <property type="protein sequence ID" value="GLQ17466.1"/>
    <property type="molecule type" value="Genomic_DNA"/>
</dbReference>
<dbReference type="Gene3D" id="3.10.450.50">
    <property type="match status" value="1"/>
</dbReference>
<dbReference type="Pfam" id="PF12680">
    <property type="entry name" value="SnoaL_2"/>
    <property type="match status" value="1"/>
</dbReference>
<gene>
    <name evidence="2" type="ORF">GCM10007879_17150</name>
</gene>
<reference evidence="2" key="1">
    <citation type="journal article" date="2014" name="Int. J. Syst. Evol. Microbiol.">
        <title>Complete genome of a new Firmicutes species belonging to the dominant human colonic microbiota ('Ruminococcus bicirculans') reveals two chromosomes and a selective capacity to utilize plant glucans.</title>
        <authorList>
            <consortium name="NISC Comparative Sequencing Program"/>
            <person name="Wegmann U."/>
            <person name="Louis P."/>
            <person name="Goesmann A."/>
            <person name="Henrissat B."/>
            <person name="Duncan S.H."/>
            <person name="Flint H.J."/>
        </authorList>
    </citation>
    <scope>NUCLEOTIDE SEQUENCE</scope>
    <source>
        <strain evidence="2">NBRC 107169</strain>
    </source>
</reference>
<dbReference type="InterPro" id="IPR032710">
    <property type="entry name" value="NTF2-like_dom_sf"/>
</dbReference>
<evidence type="ECO:0000313" key="2">
    <source>
        <dbReference type="EMBL" id="GLQ17466.1"/>
    </source>
</evidence>